<keyword evidence="2" id="KW-1185">Reference proteome</keyword>
<sequence length="105" mass="12326">MEQLRAPSIDEHMMLILYCLFTGFLAKKSDVYSEDPSDVYRELFLIKFTNWRRKKRLDAVGDRGQNYARYGLLSYSEERHGMLIQGATCILGIEYLRLPLVDTRD</sequence>
<proteinExistence type="predicted"/>
<dbReference type="EMBL" id="CP136890">
    <property type="protein sequence ID" value="WOK94429.1"/>
    <property type="molecule type" value="Genomic_DNA"/>
</dbReference>
<protein>
    <submittedName>
        <fullName evidence="1">Uncharacterized protein</fullName>
    </submittedName>
</protein>
<dbReference type="AlphaFoldDB" id="A0AAQ3JQI9"/>
<accession>A0AAQ3JQI9</accession>
<organism evidence="1 2">
    <name type="scientific">Canna indica</name>
    <name type="common">Indian-shot</name>
    <dbReference type="NCBI Taxonomy" id="4628"/>
    <lineage>
        <taxon>Eukaryota</taxon>
        <taxon>Viridiplantae</taxon>
        <taxon>Streptophyta</taxon>
        <taxon>Embryophyta</taxon>
        <taxon>Tracheophyta</taxon>
        <taxon>Spermatophyta</taxon>
        <taxon>Magnoliopsida</taxon>
        <taxon>Liliopsida</taxon>
        <taxon>Zingiberales</taxon>
        <taxon>Cannaceae</taxon>
        <taxon>Canna</taxon>
    </lineage>
</organism>
<name>A0AAQ3JQI9_9LILI</name>
<reference evidence="1 2" key="1">
    <citation type="submission" date="2023-10" db="EMBL/GenBank/DDBJ databases">
        <title>Chromosome-scale genome assembly provides insights into flower coloration mechanisms of Canna indica.</title>
        <authorList>
            <person name="Li C."/>
        </authorList>
    </citation>
    <scope>NUCLEOTIDE SEQUENCE [LARGE SCALE GENOMIC DNA]</scope>
    <source>
        <tissue evidence="1">Flower</tissue>
    </source>
</reference>
<dbReference type="Proteomes" id="UP001327560">
    <property type="component" value="Chromosome 1"/>
</dbReference>
<gene>
    <name evidence="1" type="ORF">Cni_G03131</name>
</gene>
<evidence type="ECO:0000313" key="1">
    <source>
        <dbReference type="EMBL" id="WOK94429.1"/>
    </source>
</evidence>
<evidence type="ECO:0000313" key="2">
    <source>
        <dbReference type="Proteomes" id="UP001327560"/>
    </source>
</evidence>